<name>A0A195EFK0_9HYME</name>
<proteinExistence type="predicted"/>
<reference evidence="1 2" key="1">
    <citation type="submission" date="2015-09" db="EMBL/GenBank/DDBJ databases">
        <title>Trachymyrmex cornetzi WGS genome.</title>
        <authorList>
            <person name="Nygaard S."/>
            <person name="Hu H."/>
            <person name="Boomsma J."/>
            <person name="Zhang G."/>
        </authorList>
    </citation>
    <scope>NUCLEOTIDE SEQUENCE [LARGE SCALE GENOMIC DNA]</scope>
    <source>
        <strain evidence="1">Tcor2-1</strain>
        <tissue evidence="1">Whole body</tissue>
    </source>
</reference>
<sequence>MRELFRIRDELFMKSPRFREGRIGANPQADFDFAKDRRDVTLMPLVPQDLN</sequence>
<accession>A0A195EFK0</accession>
<evidence type="ECO:0000313" key="1">
    <source>
        <dbReference type="EMBL" id="KYN26941.1"/>
    </source>
</evidence>
<gene>
    <name evidence="1" type="ORF">ALC57_03282</name>
</gene>
<dbReference type="EMBL" id="KQ978957">
    <property type="protein sequence ID" value="KYN26941.1"/>
    <property type="molecule type" value="Genomic_DNA"/>
</dbReference>
<protein>
    <submittedName>
        <fullName evidence="1">Uncharacterized protein</fullName>
    </submittedName>
</protein>
<organism evidence="1 2">
    <name type="scientific">Trachymyrmex cornetzi</name>
    <dbReference type="NCBI Taxonomy" id="471704"/>
    <lineage>
        <taxon>Eukaryota</taxon>
        <taxon>Metazoa</taxon>
        <taxon>Ecdysozoa</taxon>
        <taxon>Arthropoda</taxon>
        <taxon>Hexapoda</taxon>
        <taxon>Insecta</taxon>
        <taxon>Pterygota</taxon>
        <taxon>Neoptera</taxon>
        <taxon>Endopterygota</taxon>
        <taxon>Hymenoptera</taxon>
        <taxon>Apocrita</taxon>
        <taxon>Aculeata</taxon>
        <taxon>Formicoidea</taxon>
        <taxon>Formicidae</taxon>
        <taxon>Myrmicinae</taxon>
        <taxon>Trachymyrmex</taxon>
    </lineage>
</organism>
<keyword evidence="2" id="KW-1185">Reference proteome</keyword>
<dbReference type="Proteomes" id="UP000078492">
    <property type="component" value="Unassembled WGS sequence"/>
</dbReference>
<evidence type="ECO:0000313" key="2">
    <source>
        <dbReference type="Proteomes" id="UP000078492"/>
    </source>
</evidence>
<dbReference type="AlphaFoldDB" id="A0A195EFK0"/>